<sequence>MSGRSRWFGGFGIDVEVMEGATRKPLLSWEMIGDVDVKISLN</sequence>
<gene>
    <name evidence="1" type="ORF">M7I_7760</name>
</gene>
<comment type="caution">
    <text evidence="1">The sequence shown here is derived from an EMBL/GenBank/DDBJ whole genome shotgun (WGS) entry which is preliminary data.</text>
</comment>
<dbReference type="HOGENOM" id="CLU_3260655_0_0_1"/>
<accession>H0EY63</accession>
<dbReference type="InParanoid" id="H0EY63"/>
<dbReference type="AlphaFoldDB" id="H0EY63"/>
<evidence type="ECO:0000313" key="2">
    <source>
        <dbReference type="Proteomes" id="UP000005446"/>
    </source>
</evidence>
<keyword evidence="2" id="KW-1185">Reference proteome</keyword>
<evidence type="ECO:0000313" key="1">
    <source>
        <dbReference type="EMBL" id="EHK96551.1"/>
    </source>
</evidence>
<protein>
    <submittedName>
        <fullName evidence="1">Uncharacterized protein</fullName>
    </submittedName>
</protein>
<dbReference type="EMBL" id="AGUE01000239">
    <property type="protein sequence ID" value="EHK96551.1"/>
    <property type="molecule type" value="Genomic_DNA"/>
</dbReference>
<organism evidence="1 2">
    <name type="scientific">Glarea lozoyensis (strain ATCC 74030 / MF5533)</name>
    <dbReference type="NCBI Taxonomy" id="1104152"/>
    <lineage>
        <taxon>Eukaryota</taxon>
        <taxon>Fungi</taxon>
        <taxon>Dikarya</taxon>
        <taxon>Ascomycota</taxon>
        <taxon>Pezizomycotina</taxon>
        <taxon>Leotiomycetes</taxon>
        <taxon>Helotiales</taxon>
        <taxon>Helotiaceae</taxon>
        <taxon>Glarea</taxon>
    </lineage>
</organism>
<reference evidence="1 2" key="1">
    <citation type="journal article" date="2012" name="Eukaryot. Cell">
        <title>Genome sequence of the fungus Glarea lozoyensis: the first genome sequence of a species from the Helotiaceae family.</title>
        <authorList>
            <person name="Youssar L."/>
            <person name="Gruening B.A."/>
            <person name="Erxleben A."/>
            <person name="Guenther S."/>
            <person name="Huettel W."/>
        </authorList>
    </citation>
    <scope>NUCLEOTIDE SEQUENCE [LARGE SCALE GENOMIC DNA]</scope>
    <source>
        <strain evidence="2">ATCC 74030 / MF5533</strain>
    </source>
</reference>
<proteinExistence type="predicted"/>
<name>H0EY63_GLAL7</name>
<dbReference type="Proteomes" id="UP000005446">
    <property type="component" value="Unassembled WGS sequence"/>
</dbReference>